<proteinExistence type="predicted"/>
<accession>A2C9Y7</accession>
<sequence length="56" mass="6400">MRGGPWPGSKSRLLGVETAASKKEGFKYRVSDRAAFTLKLWLISINYSEKLRWAEL</sequence>
<evidence type="ECO:0000313" key="2">
    <source>
        <dbReference type="Proteomes" id="UP000002274"/>
    </source>
</evidence>
<dbReference type="AlphaFoldDB" id="A2C9Y7"/>
<reference evidence="1 2" key="1">
    <citation type="journal article" date="2007" name="PLoS Genet.">
        <title>Patterns and implications of gene gain and loss in the evolution of Prochlorococcus.</title>
        <authorList>
            <person name="Kettler G.C."/>
            <person name="Martiny A.C."/>
            <person name="Huang K."/>
            <person name="Zucker J."/>
            <person name="Coleman M.L."/>
            <person name="Rodrigue S."/>
            <person name="Chen F."/>
            <person name="Lapidus A."/>
            <person name="Ferriera S."/>
            <person name="Johnson J."/>
            <person name="Steglich C."/>
            <person name="Church G.M."/>
            <person name="Richardson P."/>
            <person name="Chisholm S.W."/>
        </authorList>
    </citation>
    <scope>NUCLEOTIDE SEQUENCE [LARGE SCALE GENOMIC DNA]</scope>
    <source>
        <strain evidence="1 2">MIT 9303</strain>
    </source>
</reference>
<dbReference type="Proteomes" id="UP000002274">
    <property type="component" value="Chromosome"/>
</dbReference>
<organism evidence="1 2">
    <name type="scientific">Prochlorococcus marinus (strain MIT 9303)</name>
    <dbReference type="NCBI Taxonomy" id="59922"/>
    <lineage>
        <taxon>Bacteria</taxon>
        <taxon>Bacillati</taxon>
        <taxon>Cyanobacteriota</taxon>
        <taxon>Cyanophyceae</taxon>
        <taxon>Synechococcales</taxon>
        <taxon>Prochlorococcaceae</taxon>
        <taxon>Prochlorococcus</taxon>
    </lineage>
</organism>
<gene>
    <name evidence="1" type="ordered locus">P9303_15531</name>
</gene>
<name>A2C9Y7_PROM3</name>
<evidence type="ECO:0000313" key="1">
    <source>
        <dbReference type="EMBL" id="ABM78297.1"/>
    </source>
</evidence>
<dbReference type="HOGENOM" id="CLU_3010684_0_0_3"/>
<dbReference type="KEGG" id="pmf:P9303_15531"/>
<dbReference type="EMBL" id="CP000554">
    <property type="protein sequence ID" value="ABM78297.1"/>
    <property type="molecule type" value="Genomic_DNA"/>
</dbReference>
<protein>
    <submittedName>
        <fullName evidence="1">Uncharacterized protein</fullName>
    </submittedName>
</protein>